<protein>
    <recommendedName>
        <fullName evidence="1">Protein kinase domain-containing protein</fullName>
    </recommendedName>
</protein>
<dbReference type="AlphaFoldDB" id="A0AAE0BTM8"/>
<dbReference type="SUPFAM" id="SSF56112">
    <property type="entry name" value="Protein kinase-like (PK-like)"/>
    <property type="match status" value="1"/>
</dbReference>
<dbReference type="Gene3D" id="1.10.510.10">
    <property type="entry name" value="Transferase(Phosphotransferase) domain 1"/>
    <property type="match status" value="1"/>
</dbReference>
<gene>
    <name evidence="2" type="ORF">CYMTET_47740</name>
</gene>
<dbReference type="PROSITE" id="PS50011">
    <property type="entry name" value="PROTEIN_KINASE_DOM"/>
    <property type="match status" value="1"/>
</dbReference>
<dbReference type="InterPro" id="IPR011009">
    <property type="entry name" value="Kinase-like_dom_sf"/>
</dbReference>
<dbReference type="GO" id="GO:0005524">
    <property type="term" value="F:ATP binding"/>
    <property type="evidence" value="ECO:0007669"/>
    <property type="project" value="InterPro"/>
</dbReference>
<dbReference type="EMBL" id="LGRX02033150">
    <property type="protein sequence ID" value="KAK3242581.1"/>
    <property type="molecule type" value="Genomic_DNA"/>
</dbReference>
<reference evidence="2 3" key="1">
    <citation type="journal article" date="2015" name="Genome Biol. Evol.">
        <title>Comparative Genomics of a Bacterivorous Green Alga Reveals Evolutionary Causalities and Consequences of Phago-Mixotrophic Mode of Nutrition.</title>
        <authorList>
            <person name="Burns J.A."/>
            <person name="Paasch A."/>
            <person name="Narechania A."/>
            <person name="Kim E."/>
        </authorList>
    </citation>
    <scope>NUCLEOTIDE SEQUENCE [LARGE SCALE GENOMIC DNA]</scope>
    <source>
        <strain evidence="2 3">PLY_AMNH</strain>
    </source>
</reference>
<name>A0AAE0BTM8_9CHLO</name>
<evidence type="ECO:0000259" key="1">
    <source>
        <dbReference type="PROSITE" id="PS50011"/>
    </source>
</evidence>
<accession>A0AAE0BTM8</accession>
<evidence type="ECO:0000313" key="3">
    <source>
        <dbReference type="Proteomes" id="UP001190700"/>
    </source>
</evidence>
<dbReference type="Proteomes" id="UP001190700">
    <property type="component" value="Unassembled WGS sequence"/>
</dbReference>
<dbReference type="GO" id="GO:0004672">
    <property type="term" value="F:protein kinase activity"/>
    <property type="evidence" value="ECO:0007669"/>
    <property type="project" value="InterPro"/>
</dbReference>
<comment type="caution">
    <text evidence="2">The sequence shown here is derived from an EMBL/GenBank/DDBJ whole genome shotgun (WGS) entry which is preliminary data.</text>
</comment>
<proteinExistence type="predicted"/>
<evidence type="ECO:0000313" key="2">
    <source>
        <dbReference type="EMBL" id="KAK3242581.1"/>
    </source>
</evidence>
<dbReference type="PROSITE" id="PS00108">
    <property type="entry name" value="PROTEIN_KINASE_ST"/>
    <property type="match status" value="1"/>
</dbReference>
<organism evidence="2 3">
    <name type="scientific">Cymbomonas tetramitiformis</name>
    <dbReference type="NCBI Taxonomy" id="36881"/>
    <lineage>
        <taxon>Eukaryota</taxon>
        <taxon>Viridiplantae</taxon>
        <taxon>Chlorophyta</taxon>
        <taxon>Pyramimonadophyceae</taxon>
        <taxon>Pyramimonadales</taxon>
        <taxon>Pyramimonadaceae</taxon>
        <taxon>Cymbomonas</taxon>
    </lineage>
</organism>
<dbReference type="InterPro" id="IPR000719">
    <property type="entry name" value="Prot_kinase_dom"/>
</dbReference>
<dbReference type="InterPro" id="IPR008271">
    <property type="entry name" value="Ser/Thr_kinase_AS"/>
</dbReference>
<keyword evidence="3" id="KW-1185">Reference proteome</keyword>
<feature type="domain" description="Protein kinase" evidence="1">
    <location>
        <begin position="1"/>
        <end position="318"/>
    </location>
</feature>
<sequence>MGHGAFGVAYCFVKADYVANMQSRDAARSSFEESNSSPPPTIVVKITRTDNYDCVRAECRQTNSFDQSGNRVPLISSTPMNIQGPEEQGDVKHHFKTKEGVYVSVCVMPTYDTDLWQFLKDTTNRMRMQLAGEAGFLKIAFQILECLAYLRSCNLWYEDLKLSNVLVDLSASTRDTFHCVLGDVGAIYDRDCFCALPGTFPSPLSITENAAVPGCLWCFGVFIVEYVVNVQEVAHMRALLYDNMQYVPGLEKDARYERACRARLNMKMLSWAIPQDWKTVHKLHEMCCPEGTSASLRVQDTEIMRRMRDIIDQALSNL</sequence>